<name>A0ABW0A010_9ACTN</name>
<accession>A0ABW0A010</accession>
<dbReference type="SMART" id="SM00823">
    <property type="entry name" value="PKS_PP"/>
    <property type="match status" value="1"/>
</dbReference>
<evidence type="ECO:0000256" key="3">
    <source>
        <dbReference type="ARBA" id="ARBA00022553"/>
    </source>
</evidence>
<dbReference type="PROSITE" id="PS50075">
    <property type="entry name" value="CARRIER"/>
    <property type="match status" value="1"/>
</dbReference>
<comment type="cofactor">
    <cofactor evidence="1">
        <name>pantetheine 4'-phosphate</name>
        <dbReference type="ChEBI" id="CHEBI:47942"/>
    </cofactor>
</comment>
<dbReference type="Gene3D" id="1.10.1200.10">
    <property type="entry name" value="ACP-like"/>
    <property type="match status" value="1"/>
</dbReference>
<dbReference type="InterPro" id="IPR023213">
    <property type="entry name" value="CAT-like_dom_sf"/>
</dbReference>
<dbReference type="EMBL" id="JBHSKJ010000010">
    <property type="protein sequence ID" value="MFC5146847.1"/>
    <property type="molecule type" value="Genomic_DNA"/>
</dbReference>
<dbReference type="PANTHER" id="PTHR45527:SF1">
    <property type="entry name" value="FATTY ACID SYNTHASE"/>
    <property type="match status" value="1"/>
</dbReference>
<evidence type="ECO:0000256" key="1">
    <source>
        <dbReference type="ARBA" id="ARBA00001957"/>
    </source>
</evidence>
<dbReference type="Gene3D" id="3.30.559.30">
    <property type="entry name" value="Nonribosomal peptide synthetase, condensation domain"/>
    <property type="match status" value="1"/>
</dbReference>
<dbReference type="SUPFAM" id="SSF56801">
    <property type="entry name" value="Acetyl-CoA synthetase-like"/>
    <property type="match status" value="1"/>
</dbReference>
<dbReference type="InterPro" id="IPR001242">
    <property type="entry name" value="Condensation_dom"/>
</dbReference>
<dbReference type="CDD" id="cd05930">
    <property type="entry name" value="A_NRPS"/>
    <property type="match status" value="1"/>
</dbReference>
<evidence type="ECO:0000313" key="6">
    <source>
        <dbReference type="Proteomes" id="UP001596222"/>
    </source>
</evidence>
<keyword evidence="6" id="KW-1185">Reference proteome</keyword>
<evidence type="ECO:0000256" key="2">
    <source>
        <dbReference type="ARBA" id="ARBA00022450"/>
    </source>
</evidence>
<sequence>MDSSRSAPPPVHELVDRHVAATPDAVAVSDEERSWTYRQLSDRADALAAALAPHVRPGDRVAVHVGRRCDLVAAALAVLRSGAVYVPLDPEYPADRLRFVAEDAGPAAVVSDDPATATAWGAPVIPADADAGAGAQGPFERPGTTPGGAAYVIYTSGSTGRPKGAVLAHRSVANLLGHAADSFGFGPADSVLAIASVAFDFAVLEMFLPLTAGGTLHLPPRTVARDPELLTQWIKERGVTFLMGTPSMFGAMLGAGWRPRPGMTLIAGGEVLPPATARSLTADCTLWNIYGPTETTIYATCEKVDPDDITIGRPARGVTLTVLDGDRPAGPGEAGELCVQGIGVALGYHRRPDLTRERFAPLPGAPDTPCYRTGDLVRIRPDGRVDYLGRIDDQVKIRGFRVELGGIEEAIRAEPGVHEAAVVLAGPADSPVLAAHVVFTGGGGGGGDGDVQALRESLRRRLPAHEVPHHLLPADALPRSPHGKVDRAALRERPLPGAHEPAPVPASAASGTAALLREVFGDVLGRSDLRDTDAFFDMGGDSLSALRIVTRARSAGLALTVRDLTERPTVAALAGHLAAAAPEEAAPDEPEEVRILPSQGWFLAVDLPHRAHFVEPLTLEAAERVDRDRLQRALDALARRHPGLMSRFDGETVRAVHTAFPLLDFGLGPEDEGFVAALDGLYARVDLAEGPVSLAALFRGGPRDVLLLAFHHLVVDGLSMQIITQDLDRLYTHGPDALDRPPVSALRHSAGLTAFSRTAAARQAEREWLALPWSEIGEVPTTGPVTGLVQADLRRAGLSLDPDLAERVLSVAHHAPVTTEELILAGIAEGLAARGGSPTVAVDVFRHGRWPRGTAGDPSSTVGWLAEVVPHVLTTTPGAGPLGRLASLRAQIHRLRSFEETWGPLRHSSPDPEVRARMAALPRPQVFLHYLGRGLKDLPPMDSFTQVTTRQGCPKSPLKEPFRPIELRVTLEDGKVAFDWRIAEPAFAPGTAEALAGACADAIARLTEAVVPASR</sequence>
<dbReference type="InterPro" id="IPR045851">
    <property type="entry name" value="AMP-bd_C_sf"/>
</dbReference>
<dbReference type="PROSITE" id="PS00455">
    <property type="entry name" value="AMP_BINDING"/>
    <property type="match status" value="1"/>
</dbReference>
<dbReference type="SUPFAM" id="SSF47336">
    <property type="entry name" value="ACP-like"/>
    <property type="match status" value="1"/>
</dbReference>
<dbReference type="InterPro" id="IPR000873">
    <property type="entry name" value="AMP-dep_synth/lig_dom"/>
</dbReference>
<dbReference type="PROSITE" id="PS00012">
    <property type="entry name" value="PHOSPHOPANTETHEINE"/>
    <property type="match status" value="1"/>
</dbReference>
<proteinExistence type="predicted"/>
<dbReference type="InterPro" id="IPR010071">
    <property type="entry name" value="AA_adenyl_dom"/>
</dbReference>
<organism evidence="5 6">
    <name type="scientific">Streptomyces aureoversilis</name>
    <dbReference type="NCBI Taxonomy" id="67277"/>
    <lineage>
        <taxon>Bacteria</taxon>
        <taxon>Bacillati</taxon>
        <taxon>Actinomycetota</taxon>
        <taxon>Actinomycetes</taxon>
        <taxon>Kitasatosporales</taxon>
        <taxon>Streptomycetaceae</taxon>
        <taxon>Streptomyces</taxon>
    </lineage>
</organism>
<feature type="domain" description="Carrier" evidence="4">
    <location>
        <begin position="507"/>
        <end position="581"/>
    </location>
</feature>
<dbReference type="Gene3D" id="3.30.559.10">
    <property type="entry name" value="Chloramphenicol acetyltransferase-like domain"/>
    <property type="match status" value="1"/>
</dbReference>
<dbReference type="InterPro" id="IPR006162">
    <property type="entry name" value="Ppantetheine_attach_site"/>
</dbReference>
<dbReference type="PANTHER" id="PTHR45527">
    <property type="entry name" value="NONRIBOSOMAL PEPTIDE SYNTHETASE"/>
    <property type="match status" value="1"/>
</dbReference>
<protein>
    <submittedName>
        <fullName evidence="5">Amino acid adenylation domain-containing protein</fullName>
    </submittedName>
</protein>
<evidence type="ECO:0000259" key="4">
    <source>
        <dbReference type="PROSITE" id="PS50075"/>
    </source>
</evidence>
<dbReference type="Pfam" id="PF00501">
    <property type="entry name" value="AMP-binding"/>
    <property type="match status" value="1"/>
</dbReference>
<gene>
    <name evidence="5" type="ORF">ACFPP6_19425</name>
</gene>
<dbReference type="Pfam" id="PF00550">
    <property type="entry name" value="PP-binding"/>
    <property type="match status" value="1"/>
</dbReference>
<dbReference type="InterPro" id="IPR020845">
    <property type="entry name" value="AMP-binding_CS"/>
</dbReference>
<keyword evidence="2" id="KW-0596">Phosphopantetheine</keyword>
<comment type="caution">
    <text evidence="5">The sequence shown here is derived from an EMBL/GenBank/DDBJ whole genome shotgun (WGS) entry which is preliminary data.</text>
</comment>
<reference evidence="6" key="1">
    <citation type="journal article" date="2019" name="Int. J. Syst. Evol. Microbiol.">
        <title>The Global Catalogue of Microorganisms (GCM) 10K type strain sequencing project: providing services to taxonomists for standard genome sequencing and annotation.</title>
        <authorList>
            <consortium name="The Broad Institute Genomics Platform"/>
            <consortium name="The Broad Institute Genome Sequencing Center for Infectious Disease"/>
            <person name="Wu L."/>
            <person name="Ma J."/>
        </authorList>
    </citation>
    <scope>NUCLEOTIDE SEQUENCE [LARGE SCALE GENOMIC DNA]</scope>
    <source>
        <strain evidence="6">CGMCC 4.1641</strain>
    </source>
</reference>
<dbReference type="InterPro" id="IPR036736">
    <property type="entry name" value="ACP-like_sf"/>
</dbReference>
<dbReference type="Proteomes" id="UP001596222">
    <property type="component" value="Unassembled WGS sequence"/>
</dbReference>
<evidence type="ECO:0000313" key="5">
    <source>
        <dbReference type="EMBL" id="MFC5146847.1"/>
    </source>
</evidence>
<dbReference type="InterPro" id="IPR042099">
    <property type="entry name" value="ANL_N_sf"/>
</dbReference>
<dbReference type="Pfam" id="PF00668">
    <property type="entry name" value="Condensation"/>
    <property type="match status" value="1"/>
</dbReference>
<dbReference type="SUPFAM" id="SSF52777">
    <property type="entry name" value="CoA-dependent acyltransferases"/>
    <property type="match status" value="2"/>
</dbReference>
<dbReference type="RefSeq" id="WP_382043749.1">
    <property type="nucleotide sequence ID" value="NZ_JBHSKJ010000010.1"/>
</dbReference>
<dbReference type="Gene3D" id="3.40.50.12780">
    <property type="entry name" value="N-terminal domain of ligase-like"/>
    <property type="match status" value="1"/>
</dbReference>
<dbReference type="Gene3D" id="3.30.300.30">
    <property type="match status" value="1"/>
</dbReference>
<dbReference type="InterPro" id="IPR009081">
    <property type="entry name" value="PP-bd_ACP"/>
</dbReference>
<dbReference type="InterPro" id="IPR025110">
    <property type="entry name" value="AMP-bd_C"/>
</dbReference>
<keyword evidence="3" id="KW-0597">Phosphoprotein</keyword>
<dbReference type="NCBIfam" id="TIGR01733">
    <property type="entry name" value="AA-adenyl-dom"/>
    <property type="match status" value="1"/>
</dbReference>
<dbReference type="InterPro" id="IPR020806">
    <property type="entry name" value="PKS_PP-bd"/>
</dbReference>
<dbReference type="Pfam" id="PF13193">
    <property type="entry name" value="AMP-binding_C"/>
    <property type="match status" value="1"/>
</dbReference>